<keyword evidence="1" id="KW-0732">Signal</keyword>
<evidence type="ECO:0008006" key="4">
    <source>
        <dbReference type="Google" id="ProtNLM"/>
    </source>
</evidence>
<protein>
    <recommendedName>
        <fullName evidence="4">Lipoprotein</fullName>
    </recommendedName>
</protein>
<reference evidence="3" key="1">
    <citation type="submission" date="2016-10" db="EMBL/GenBank/DDBJ databases">
        <authorList>
            <person name="Varghese N."/>
            <person name="Submissions S."/>
        </authorList>
    </citation>
    <scope>NUCLEOTIDE SEQUENCE [LARGE SCALE GENOMIC DNA]</scope>
    <source>
        <strain evidence="3">DSM 26348</strain>
    </source>
</reference>
<evidence type="ECO:0000256" key="1">
    <source>
        <dbReference type="SAM" id="SignalP"/>
    </source>
</evidence>
<organism evidence="2 3">
    <name type="scientific">Planctomicrobium piriforme</name>
    <dbReference type="NCBI Taxonomy" id="1576369"/>
    <lineage>
        <taxon>Bacteria</taxon>
        <taxon>Pseudomonadati</taxon>
        <taxon>Planctomycetota</taxon>
        <taxon>Planctomycetia</taxon>
        <taxon>Planctomycetales</taxon>
        <taxon>Planctomycetaceae</taxon>
        <taxon>Planctomicrobium</taxon>
    </lineage>
</organism>
<feature type="signal peptide" evidence="1">
    <location>
        <begin position="1"/>
        <end position="22"/>
    </location>
</feature>
<dbReference type="Proteomes" id="UP000199518">
    <property type="component" value="Unassembled WGS sequence"/>
</dbReference>
<proteinExistence type="predicted"/>
<accession>A0A1I3L9N4</accession>
<dbReference type="PROSITE" id="PS51257">
    <property type="entry name" value="PROKAR_LIPOPROTEIN"/>
    <property type="match status" value="1"/>
</dbReference>
<dbReference type="AlphaFoldDB" id="A0A1I3L9N4"/>
<evidence type="ECO:0000313" key="2">
    <source>
        <dbReference type="EMBL" id="SFI81447.1"/>
    </source>
</evidence>
<dbReference type="EMBL" id="FOQD01000012">
    <property type="protein sequence ID" value="SFI81447.1"/>
    <property type="molecule type" value="Genomic_DNA"/>
</dbReference>
<sequence>MMRMTRRSMLALTLPAIGWTLTGCQSTTTKVTFTNQTGAAITVKVSATSSGKTYGFSRTLANGKSATQSYTTPIPKGTTVNLTGQITIGSKKLDFSTGAIGVAIGGSNTYVIKALSNNRFQALYYVNGKLKGTINLK</sequence>
<evidence type="ECO:0000313" key="3">
    <source>
        <dbReference type="Proteomes" id="UP000199518"/>
    </source>
</evidence>
<gene>
    <name evidence="2" type="ORF">SAMN05421753_112187</name>
</gene>
<keyword evidence="3" id="KW-1185">Reference proteome</keyword>
<feature type="chain" id="PRO_5011555407" description="Lipoprotein" evidence="1">
    <location>
        <begin position="23"/>
        <end position="137"/>
    </location>
</feature>
<name>A0A1I3L9N4_9PLAN</name>